<protein>
    <submittedName>
        <fullName evidence="3">16385_t:CDS:1</fullName>
    </submittedName>
</protein>
<proteinExistence type="predicted"/>
<feature type="region of interest" description="Disordered" evidence="1">
    <location>
        <begin position="54"/>
        <end position="79"/>
    </location>
</feature>
<comment type="caution">
    <text evidence="3">The sequence shown here is derived from an EMBL/GenBank/DDBJ whole genome shotgun (WGS) entry which is preliminary data.</text>
</comment>
<reference evidence="3" key="1">
    <citation type="submission" date="2021-06" db="EMBL/GenBank/DDBJ databases">
        <authorList>
            <person name="Kallberg Y."/>
            <person name="Tangrot J."/>
            <person name="Rosling A."/>
        </authorList>
    </citation>
    <scope>NUCLEOTIDE SEQUENCE</scope>
    <source>
        <strain evidence="3">CL551</strain>
    </source>
</reference>
<evidence type="ECO:0000256" key="1">
    <source>
        <dbReference type="SAM" id="MobiDB-lite"/>
    </source>
</evidence>
<feature type="transmembrane region" description="Helical" evidence="2">
    <location>
        <begin position="12"/>
        <end position="28"/>
    </location>
</feature>
<dbReference type="AlphaFoldDB" id="A0A9N9F8S4"/>
<sequence length="79" mass="9303">MREYDTDNWKYWDTIIIVIMIAHFFLVMKKIRGAREAVMAVITIMPLILKKPTKLDGTEPTIKPYLSRRTSNSMDDELQ</sequence>
<evidence type="ECO:0000313" key="4">
    <source>
        <dbReference type="Proteomes" id="UP000789342"/>
    </source>
</evidence>
<dbReference type="EMBL" id="CAJVPV010002088">
    <property type="protein sequence ID" value="CAG8517245.1"/>
    <property type="molecule type" value="Genomic_DNA"/>
</dbReference>
<organism evidence="3 4">
    <name type="scientific">Acaulospora morrowiae</name>
    <dbReference type="NCBI Taxonomy" id="94023"/>
    <lineage>
        <taxon>Eukaryota</taxon>
        <taxon>Fungi</taxon>
        <taxon>Fungi incertae sedis</taxon>
        <taxon>Mucoromycota</taxon>
        <taxon>Glomeromycotina</taxon>
        <taxon>Glomeromycetes</taxon>
        <taxon>Diversisporales</taxon>
        <taxon>Acaulosporaceae</taxon>
        <taxon>Acaulospora</taxon>
    </lineage>
</organism>
<evidence type="ECO:0000256" key="2">
    <source>
        <dbReference type="SAM" id="Phobius"/>
    </source>
</evidence>
<keyword evidence="2" id="KW-0472">Membrane</keyword>
<keyword evidence="4" id="KW-1185">Reference proteome</keyword>
<keyword evidence="2" id="KW-1133">Transmembrane helix</keyword>
<gene>
    <name evidence="3" type="ORF">AMORRO_LOCUS4025</name>
</gene>
<evidence type="ECO:0000313" key="3">
    <source>
        <dbReference type="EMBL" id="CAG8517245.1"/>
    </source>
</evidence>
<name>A0A9N9F8S4_9GLOM</name>
<dbReference type="Proteomes" id="UP000789342">
    <property type="component" value="Unassembled WGS sequence"/>
</dbReference>
<keyword evidence="2" id="KW-0812">Transmembrane</keyword>
<accession>A0A9N9F8S4</accession>